<dbReference type="Pfam" id="PF10120">
    <property type="entry name" value="ThiN"/>
    <property type="match status" value="1"/>
</dbReference>
<gene>
    <name evidence="2" type="ORF">ACFQJ7_06680</name>
</gene>
<dbReference type="AlphaFoldDB" id="A0ABD5X3G9"/>
<feature type="domain" description="HTH cro/C1-type" evidence="1">
    <location>
        <begin position="20"/>
        <end position="52"/>
    </location>
</feature>
<dbReference type="Gene3D" id="1.10.260.40">
    <property type="entry name" value="lambda repressor-like DNA-binding domains"/>
    <property type="match status" value="1"/>
</dbReference>
<dbReference type="PROSITE" id="PS50943">
    <property type="entry name" value="HTH_CROC1"/>
    <property type="match status" value="1"/>
</dbReference>
<accession>A0ABD5X3G9</accession>
<dbReference type="Gene3D" id="3.40.225.10">
    <property type="entry name" value="Class II aldolase/adducin N-terminal domain"/>
    <property type="match status" value="1"/>
</dbReference>
<proteinExistence type="predicted"/>
<dbReference type="SMART" id="SM00530">
    <property type="entry name" value="HTH_XRE"/>
    <property type="match status" value="1"/>
</dbReference>
<dbReference type="SUPFAM" id="SSF53639">
    <property type="entry name" value="AraD/HMP-PK domain-like"/>
    <property type="match status" value="1"/>
</dbReference>
<dbReference type="InterPro" id="IPR019293">
    <property type="entry name" value="ThiN"/>
</dbReference>
<dbReference type="Proteomes" id="UP001596414">
    <property type="component" value="Unassembled WGS sequence"/>
</dbReference>
<evidence type="ECO:0000313" key="3">
    <source>
        <dbReference type="Proteomes" id="UP001596414"/>
    </source>
</evidence>
<protein>
    <submittedName>
        <fullName evidence="2">Thiamine-phosphate synthase family protein</fullName>
    </submittedName>
</protein>
<evidence type="ECO:0000313" key="2">
    <source>
        <dbReference type="EMBL" id="MFC7125723.1"/>
    </source>
</evidence>
<dbReference type="InterPro" id="IPR036409">
    <property type="entry name" value="Aldolase_II/adducin_N_sf"/>
</dbReference>
<dbReference type="PANTHER" id="PTHR40730">
    <property type="entry name" value="TRANSCRIPTIONAL REGULATOR PROTEIN-LIKE PROTEIN"/>
    <property type="match status" value="1"/>
</dbReference>
<comment type="caution">
    <text evidence="2">The sequence shown here is derived from an EMBL/GenBank/DDBJ whole genome shotgun (WGS) entry which is preliminary data.</text>
</comment>
<organism evidence="2 3">
    <name type="scientific">Halovenus rubra</name>
    <dbReference type="NCBI Taxonomy" id="869890"/>
    <lineage>
        <taxon>Archaea</taxon>
        <taxon>Methanobacteriati</taxon>
        <taxon>Methanobacteriota</taxon>
        <taxon>Stenosarchaea group</taxon>
        <taxon>Halobacteria</taxon>
        <taxon>Halobacteriales</taxon>
        <taxon>Haloarculaceae</taxon>
        <taxon>Halovenus</taxon>
    </lineage>
</organism>
<dbReference type="CDD" id="cd00093">
    <property type="entry name" value="HTH_XRE"/>
    <property type="match status" value="1"/>
</dbReference>
<dbReference type="SUPFAM" id="SSF47413">
    <property type="entry name" value="lambda repressor-like DNA-binding domains"/>
    <property type="match status" value="1"/>
</dbReference>
<dbReference type="EMBL" id="JBHSZQ010000008">
    <property type="protein sequence ID" value="MFC7125723.1"/>
    <property type="molecule type" value="Genomic_DNA"/>
</dbReference>
<reference evidence="2 3" key="1">
    <citation type="journal article" date="2014" name="Int. J. Syst. Evol. Microbiol.">
        <title>Complete genome sequence of Corynebacterium casei LMG S-19264T (=DSM 44701T), isolated from a smear-ripened cheese.</title>
        <authorList>
            <consortium name="US DOE Joint Genome Institute (JGI-PGF)"/>
            <person name="Walter F."/>
            <person name="Albersmeier A."/>
            <person name="Kalinowski J."/>
            <person name="Ruckert C."/>
        </authorList>
    </citation>
    <scope>NUCLEOTIDE SEQUENCE [LARGE SCALE GENOMIC DNA]</scope>
    <source>
        <strain evidence="2 3">CGMCC 4.7215</strain>
    </source>
</reference>
<dbReference type="RefSeq" id="WP_267636889.1">
    <property type="nucleotide sequence ID" value="NZ_JAODIY010000008.1"/>
</dbReference>
<dbReference type="InterPro" id="IPR010982">
    <property type="entry name" value="Lambda_DNA-bd_dom_sf"/>
</dbReference>
<dbReference type="PANTHER" id="PTHR40730:SF5">
    <property type="entry name" value="HTH CRO_C1-TYPE DOMAIN-CONTAINING PROTEIN"/>
    <property type="match status" value="1"/>
</dbReference>
<name>A0ABD5X3G9_9EURY</name>
<dbReference type="Pfam" id="PF01381">
    <property type="entry name" value="HTH_3"/>
    <property type="match status" value="1"/>
</dbReference>
<dbReference type="InterPro" id="IPR001387">
    <property type="entry name" value="Cro/C1-type_HTH"/>
</dbReference>
<sequence>MKFIEELVVEEFLPTFRSMLAEDLRQRGRTQNEVADLLGISQSAVSKYVHGEVDRNETLLNEPQVEELVERLAAGLTTGDLTPVDALVEAEVCIRQLERGGRLAELHAEAVPGLADEGHFDIHDPDSRLREAGQVRASVRHGLRVIRNTEGFARLIPAVGSNLVESLSSAQTIEDVAAVPGRILDVHGEITIPGEPEFGVSQHVASVLLATLQHGSGLRAAVNVTYDESLLDELADAGAVTAEFDAEADRDEAIGAALETTPEADVLYQTGGYGIEPIIYVLGTDAPAVATRLREVTGHQ</sequence>
<evidence type="ECO:0000259" key="1">
    <source>
        <dbReference type="PROSITE" id="PS50943"/>
    </source>
</evidence>